<keyword evidence="2" id="KW-0479">Metal-binding</keyword>
<dbReference type="RefSeq" id="WP_173765186.1">
    <property type="nucleotide sequence ID" value="NZ_CP048836.1"/>
</dbReference>
<dbReference type="InterPro" id="IPR035938">
    <property type="entry name" value="Hemerythrin-like_sf"/>
</dbReference>
<name>A0A6C1B2W7_9RHOO</name>
<dbReference type="Proteomes" id="UP000501991">
    <property type="component" value="Chromosome"/>
</dbReference>
<reference evidence="4 5" key="1">
    <citation type="submission" date="2020-02" db="EMBL/GenBank/DDBJ databases">
        <title>Nitrogenibacter mangrovi gen. nov., sp. nov. isolated from mangrove sediment, a denitrifying betaproteobacterium.</title>
        <authorList>
            <person name="Liao H."/>
            <person name="Tian Y."/>
        </authorList>
    </citation>
    <scope>NUCLEOTIDE SEQUENCE [LARGE SCALE GENOMIC DNA]</scope>
    <source>
        <strain evidence="4 5">M9-3-2</strain>
    </source>
</reference>
<dbReference type="Gene3D" id="1.20.120.50">
    <property type="entry name" value="Hemerythrin-like"/>
    <property type="match status" value="1"/>
</dbReference>
<comment type="similarity">
    <text evidence="1">Belongs to the hemerythrin family.</text>
</comment>
<accession>A0A6C1B2W7</accession>
<evidence type="ECO:0000256" key="3">
    <source>
        <dbReference type="ARBA" id="ARBA00023004"/>
    </source>
</evidence>
<evidence type="ECO:0000313" key="4">
    <source>
        <dbReference type="EMBL" id="QID17976.1"/>
    </source>
</evidence>
<keyword evidence="5" id="KW-1185">Reference proteome</keyword>
<dbReference type="GO" id="GO:0046872">
    <property type="term" value="F:metal ion binding"/>
    <property type="evidence" value="ECO:0007669"/>
    <property type="project" value="UniProtKB-KW"/>
</dbReference>
<keyword evidence="3" id="KW-0408">Iron</keyword>
<evidence type="ECO:0000256" key="1">
    <source>
        <dbReference type="ARBA" id="ARBA00010587"/>
    </source>
</evidence>
<evidence type="ECO:0000256" key="2">
    <source>
        <dbReference type="ARBA" id="ARBA00022723"/>
    </source>
</evidence>
<gene>
    <name evidence="4" type="ORF">G3580_10185</name>
</gene>
<dbReference type="AlphaFoldDB" id="A0A6C1B2W7"/>
<dbReference type="EMBL" id="CP048836">
    <property type="protein sequence ID" value="QID17976.1"/>
    <property type="molecule type" value="Genomic_DNA"/>
</dbReference>
<organism evidence="4 5">
    <name type="scientific">Nitrogeniibacter mangrovi</name>
    <dbReference type="NCBI Taxonomy" id="2016596"/>
    <lineage>
        <taxon>Bacteria</taxon>
        <taxon>Pseudomonadati</taxon>
        <taxon>Pseudomonadota</taxon>
        <taxon>Betaproteobacteria</taxon>
        <taxon>Rhodocyclales</taxon>
        <taxon>Zoogloeaceae</taxon>
        <taxon>Nitrogeniibacter</taxon>
    </lineage>
</organism>
<evidence type="ECO:0000313" key="5">
    <source>
        <dbReference type="Proteomes" id="UP000501991"/>
    </source>
</evidence>
<protein>
    <recommendedName>
        <fullName evidence="6">Hemerythrin-like domain-containing protein</fullName>
    </recommendedName>
</protein>
<proteinExistence type="inferred from homology"/>
<dbReference type="KEGG" id="azq:G3580_10185"/>
<sequence length="143" mass="16012">MTISENTLAKLHADHAYMDALIRQIAGLCVSRGAVDSCDQCRPNRRTLCRSNVEQLIHTFVQVTLKHNLLESQCMEDEVPAEHRIAHNRAHARIGEQLQQLRAIFADDGNSLVAIEGIDRVQAALDDHLIEFDEALEAYLKAA</sequence>
<evidence type="ECO:0008006" key="6">
    <source>
        <dbReference type="Google" id="ProtNLM"/>
    </source>
</evidence>
<dbReference type="SUPFAM" id="SSF47188">
    <property type="entry name" value="Hemerythrin-like"/>
    <property type="match status" value="1"/>
</dbReference>